<evidence type="ECO:0000313" key="2">
    <source>
        <dbReference type="EMBL" id="GFH13612.1"/>
    </source>
</evidence>
<name>A0A699ZDN0_HAELA</name>
<keyword evidence="2" id="KW-0378">Hydrolase</keyword>
<evidence type="ECO:0000313" key="3">
    <source>
        <dbReference type="Proteomes" id="UP000485058"/>
    </source>
</evidence>
<reference evidence="2 3" key="1">
    <citation type="submission" date="2020-02" db="EMBL/GenBank/DDBJ databases">
        <title>Draft genome sequence of Haematococcus lacustris strain NIES-144.</title>
        <authorList>
            <person name="Morimoto D."/>
            <person name="Nakagawa S."/>
            <person name="Yoshida T."/>
            <person name="Sawayama S."/>
        </authorList>
    </citation>
    <scope>NUCLEOTIDE SEQUENCE [LARGE SCALE GENOMIC DNA]</scope>
    <source>
        <strain evidence="2 3">NIES-144</strain>
    </source>
</reference>
<dbReference type="InterPro" id="IPR027417">
    <property type="entry name" value="P-loop_NTPase"/>
</dbReference>
<dbReference type="Gene3D" id="3.40.50.300">
    <property type="entry name" value="P-loop containing nucleotide triphosphate hydrolases"/>
    <property type="match status" value="1"/>
</dbReference>
<gene>
    <name evidence="2" type="ORF">HaLaN_09537</name>
</gene>
<feature type="domain" description="DNA2/NAM7 helicase-like C-terminal" evidence="1">
    <location>
        <begin position="6"/>
        <end position="73"/>
    </location>
</feature>
<comment type="caution">
    <text evidence="2">The sequence shown here is derived from an EMBL/GenBank/DDBJ whole genome shotgun (WGS) entry which is preliminary data.</text>
</comment>
<proteinExistence type="predicted"/>
<dbReference type="Pfam" id="PF13087">
    <property type="entry name" value="AAA_12"/>
    <property type="match status" value="1"/>
</dbReference>
<keyword evidence="2" id="KW-0547">Nucleotide-binding</keyword>
<dbReference type="GO" id="GO:0004386">
    <property type="term" value="F:helicase activity"/>
    <property type="evidence" value="ECO:0007669"/>
    <property type="project" value="UniProtKB-KW"/>
</dbReference>
<dbReference type="InterPro" id="IPR041679">
    <property type="entry name" value="DNA2/NAM7-like_C"/>
</dbReference>
<dbReference type="AlphaFoldDB" id="A0A699ZDN0"/>
<sequence>QPLPAWLKQALDPERRVVFLDTADSCHDSCSQEAVSNLGEAQIIARLVQSLLLCGAQPADLGLVSPFRAQRKVAEVQSALALDHPAPSSAAGSAASTPAPGQWSRAACNGPLCPPCASSCGKAECKHFTHCNRHQCSLGLLWRREQQM</sequence>
<keyword evidence="2" id="KW-0347">Helicase</keyword>
<organism evidence="2 3">
    <name type="scientific">Haematococcus lacustris</name>
    <name type="common">Green alga</name>
    <name type="synonym">Haematococcus pluvialis</name>
    <dbReference type="NCBI Taxonomy" id="44745"/>
    <lineage>
        <taxon>Eukaryota</taxon>
        <taxon>Viridiplantae</taxon>
        <taxon>Chlorophyta</taxon>
        <taxon>core chlorophytes</taxon>
        <taxon>Chlorophyceae</taxon>
        <taxon>CS clade</taxon>
        <taxon>Chlamydomonadales</taxon>
        <taxon>Haematococcaceae</taxon>
        <taxon>Haematococcus</taxon>
    </lineage>
</organism>
<protein>
    <submittedName>
        <fullName evidence="2">DNA replication ATP-dependent helicase dna2</fullName>
    </submittedName>
</protein>
<keyword evidence="3" id="KW-1185">Reference proteome</keyword>
<evidence type="ECO:0000259" key="1">
    <source>
        <dbReference type="Pfam" id="PF13087"/>
    </source>
</evidence>
<keyword evidence="2" id="KW-0067">ATP-binding</keyword>
<dbReference type="EMBL" id="BLLF01000632">
    <property type="protein sequence ID" value="GFH13612.1"/>
    <property type="molecule type" value="Genomic_DNA"/>
</dbReference>
<dbReference type="Proteomes" id="UP000485058">
    <property type="component" value="Unassembled WGS sequence"/>
</dbReference>
<accession>A0A699ZDN0</accession>
<feature type="non-terminal residue" evidence="2">
    <location>
        <position position="1"/>
    </location>
</feature>